<dbReference type="GO" id="GO:0015031">
    <property type="term" value="P:protein transport"/>
    <property type="evidence" value="ECO:0007669"/>
    <property type="project" value="UniProtKB-KW"/>
</dbReference>
<sequence>MFAFAAPRIRRKPSLTPMIDVVFLLLVFFMLAARFGIDSAIPLTLGGTAGERYSGPPRLIDVLPGGQRLNGRPVEGDELGAELHRLTDAPSDTIVLRPRDEAPLQRIVEVMEMLSTAGFDTLVLVE</sequence>
<reference evidence="8 9" key="1">
    <citation type="submission" date="2020-11" db="EMBL/GenBank/DDBJ databases">
        <title>Description of Pontivivens ytuae sp. nov. isolated from deep sea sediment of Mariana Trench.</title>
        <authorList>
            <person name="Wang Z."/>
            <person name="Sun Q.-L."/>
            <person name="Xu X.-D."/>
            <person name="Tang Y.-Z."/>
            <person name="Zhang J."/>
        </authorList>
    </citation>
    <scope>NUCLEOTIDE SEQUENCE [LARGE SCALE GENOMIC DNA]</scope>
    <source>
        <strain evidence="8 9">MT2928</strain>
    </source>
</reference>
<keyword evidence="9" id="KW-1185">Reference proteome</keyword>
<evidence type="ECO:0000256" key="4">
    <source>
        <dbReference type="ARBA" id="ARBA00022692"/>
    </source>
</evidence>
<evidence type="ECO:0000256" key="6">
    <source>
        <dbReference type="ARBA" id="ARBA00023136"/>
    </source>
</evidence>
<organism evidence="8 9">
    <name type="scientific">Pontivivens ytuae</name>
    <dbReference type="NCBI Taxonomy" id="2789856"/>
    <lineage>
        <taxon>Bacteria</taxon>
        <taxon>Pseudomonadati</taxon>
        <taxon>Pseudomonadota</taxon>
        <taxon>Alphaproteobacteria</taxon>
        <taxon>Rhodobacterales</taxon>
        <taxon>Paracoccaceae</taxon>
        <taxon>Pontivivens</taxon>
    </lineage>
</organism>
<dbReference type="PANTHER" id="PTHR30558:SF3">
    <property type="entry name" value="BIOPOLYMER TRANSPORT PROTEIN EXBD-RELATED"/>
    <property type="match status" value="1"/>
</dbReference>
<protein>
    <submittedName>
        <fullName evidence="8">Biopolymer transporter ExbD</fullName>
    </submittedName>
</protein>
<name>A0A7S9LU88_9RHOB</name>
<keyword evidence="7" id="KW-0653">Protein transport</keyword>
<dbReference type="GO" id="GO:0005886">
    <property type="term" value="C:plasma membrane"/>
    <property type="evidence" value="ECO:0007669"/>
    <property type="project" value="UniProtKB-SubCell"/>
</dbReference>
<accession>A0A7S9LU88</accession>
<gene>
    <name evidence="8" type="ORF">I0K15_06305</name>
</gene>
<dbReference type="KEGG" id="poz:I0K15_06305"/>
<evidence type="ECO:0000256" key="3">
    <source>
        <dbReference type="ARBA" id="ARBA00022475"/>
    </source>
</evidence>
<comment type="subcellular location">
    <subcellularLocation>
        <location evidence="1">Cell membrane</location>
        <topology evidence="1">Single-pass membrane protein</topology>
    </subcellularLocation>
    <subcellularLocation>
        <location evidence="7">Cell membrane</location>
        <topology evidence="7">Single-pass type II membrane protein</topology>
    </subcellularLocation>
</comment>
<dbReference type="AlphaFoldDB" id="A0A7S9LU88"/>
<dbReference type="Proteomes" id="UP000594800">
    <property type="component" value="Chromosome"/>
</dbReference>
<dbReference type="PANTHER" id="PTHR30558">
    <property type="entry name" value="EXBD MEMBRANE COMPONENT OF PMF-DRIVEN MACROMOLECULE IMPORT SYSTEM"/>
    <property type="match status" value="1"/>
</dbReference>
<dbReference type="EMBL" id="CP064942">
    <property type="protein sequence ID" value="QPH55347.1"/>
    <property type="molecule type" value="Genomic_DNA"/>
</dbReference>
<dbReference type="Pfam" id="PF02472">
    <property type="entry name" value="ExbD"/>
    <property type="match status" value="1"/>
</dbReference>
<evidence type="ECO:0000256" key="2">
    <source>
        <dbReference type="ARBA" id="ARBA00005811"/>
    </source>
</evidence>
<evidence type="ECO:0000256" key="1">
    <source>
        <dbReference type="ARBA" id="ARBA00004162"/>
    </source>
</evidence>
<dbReference type="Gene3D" id="3.30.420.270">
    <property type="match status" value="1"/>
</dbReference>
<evidence type="ECO:0000256" key="7">
    <source>
        <dbReference type="RuleBase" id="RU003879"/>
    </source>
</evidence>
<proteinExistence type="inferred from homology"/>
<keyword evidence="4 7" id="KW-0812">Transmembrane</keyword>
<dbReference type="GO" id="GO:0022857">
    <property type="term" value="F:transmembrane transporter activity"/>
    <property type="evidence" value="ECO:0007669"/>
    <property type="project" value="InterPro"/>
</dbReference>
<keyword evidence="7" id="KW-0813">Transport</keyword>
<keyword evidence="3" id="KW-1003">Cell membrane</keyword>
<keyword evidence="5" id="KW-1133">Transmembrane helix</keyword>
<keyword evidence="6" id="KW-0472">Membrane</keyword>
<evidence type="ECO:0000256" key="5">
    <source>
        <dbReference type="ARBA" id="ARBA00022989"/>
    </source>
</evidence>
<dbReference type="InterPro" id="IPR003400">
    <property type="entry name" value="ExbD"/>
</dbReference>
<comment type="similarity">
    <text evidence="2 7">Belongs to the ExbD/TolR family.</text>
</comment>
<dbReference type="RefSeq" id="WP_196104546.1">
    <property type="nucleotide sequence ID" value="NZ_CP064942.1"/>
</dbReference>
<evidence type="ECO:0000313" key="8">
    <source>
        <dbReference type="EMBL" id="QPH55347.1"/>
    </source>
</evidence>
<evidence type="ECO:0000313" key="9">
    <source>
        <dbReference type="Proteomes" id="UP000594800"/>
    </source>
</evidence>